<dbReference type="InterPro" id="IPR010750">
    <property type="entry name" value="SGF29_tudor-like_dom"/>
</dbReference>
<comment type="subcellular location">
    <subcellularLocation>
        <location evidence="1">Nucleus</location>
    </subcellularLocation>
</comment>
<keyword evidence="3" id="KW-0804">Transcription</keyword>
<dbReference type="GO" id="GO:0000124">
    <property type="term" value="C:SAGA complex"/>
    <property type="evidence" value="ECO:0007669"/>
    <property type="project" value="InterPro"/>
</dbReference>
<name>A0AAV5AP35_9AGAM</name>
<evidence type="ECO:0000256" key="2">
    <source>
        <dbReference type="ARBA" id="ARBA00023015"/>
    </source>
</evidence>
<dbReference type="InterPro" id="IPR047288">
    <property type="entry name" value="Tudor_SGF29_rpt1"/>
</dbReference>
<protein>
    <recommendedName>
        <fullName evidence="7">SGF29 C-terminal domain-containing protein</fullName>
    </recommendedName>
</protein>
<evidence type="ECO:0000256" key="5">
    <source>
        <dbReference type="SAM" id="Coils"/>
    </source>
</evidence>
<feature type="coiled-coil region" evidence="5">
    <location>
        <begin position="79"/>
        <end position="106"/>
    </location>
</feature>
<keyword evidence="5" id="KW-0175">Coiled coil</keyword>
<dbReference type="Pfam" id="PF07039">
    <property type="entry name" value="SGF29_Tudor"/>
    <property type="match status" value="1"/>
</dbReference>
<reference evidence="8" key="1">
    <citation type="submission" date="2021-10" db="EMBL/GenBank/DDBJ databases">
        <title>De novo Genome Assembly of Clathrus columnatus (Basidiomycota, Fungi) Using Illumina and Nanopore Sequence Data.</title>
        <authorList>
            <person name="Ogiso-Tanaka E."/>
            <person name="Itagaki H."/>
            <person name="Hosoya T."/>
            <person name="Hosaka K."/>
        </authorList>
    </citation>
    <scope>NUCLEOTIDE SEQUENCE</scope>
    <source>
        <strain evidence="8">MO-923</strain>
    </source>
</reference>
<evidence type="ECO:0000313" key="8">
    <source>
        <dbReference type="EMBL" id="GJJ15562.1"/>
    </source>
</evidence>
<comment type="caution">
    <text evidence="8">The sequence shown here is derived from an EMBL/GenBank/DDBJ whole genome shotgun (WGS) entry which is preliminary data.</text>
</comment>
<dbReference type="CDD" id="cd20394">
    <property type="entry name" value="Tudor_SGF29_rpt2"/>
    <property type="match status" value="1"/>
</dbReference>
<keyword evidence="9" id="KW-1185">Reference proteome</keyword>
<keyword evidence="2" id="KW-0805">Transcription regulation</keyword>
<evidence type="ECO:0000259" key="7">
    <source>
        <dbReference type="PROSITE" id="PS51518"/>
    </source>
</evidence>
<dbReference type="GO" id="GO:0005634">
    <property type="term" value="C:nucleus"/>
    <property type="evidence" value="ECO:0007669"/>
    <property type="project" value="UniProtKB-SubCell"/>
</dbReference>
<feature type="compositionally biased region" description="Low complexity" evidence="6">
    <location>
        <begin position="125"/>
        <end position="134"/>
    </location>
</feature>
<organism evidence="8 9">
    <name type="scientific">Clathrus columnatus</name>
    <dbReference type="NCBI Taxonomy" id="1419009"/>
    <lineage>
        <taxon>Eukaryota</taxon>
        <taxon>Fungi</taxon>
        <taxon>Dikarya</taxon>
        <taxon>Basidiomycota</taxon>
        <taxon>Agaricomycotina</taxon>
        <taxon>Agaricomycetes</taxon>
        <taxon>Phallomycetidae</taxon>
        <taxon>Phallales</taxon>
        <taxon>Clathraceae</taxon>
        <taxon>Clathrus</taxon>
    </lineage>
</organism>
<gene>
    <name evidence="8" type="ORF">Clacol_009840</name>
</gene>
<accession>A0AAV5AP35</accession>
<dbReference type="PANTHER" id="PTHR21539">
    <property type="entry name" value="SAGA-ASSOCIATED FACTOR 29"/>
    <property type="match status" value="1"/>
</dbReference>
<dbReference type="CDD" id="cd20393">
    <property type="entry name" value="Tudor_SGF29_rpt1"/>
    <property type="match status" value="1"/>
</dbReference>
<evidence type="ECO:0000256" key="3">
    <source>
        <dbReference type="ARBA" id="ARBA00023163"/>
    </source>
</evidence>
<dbReference type="PANTHER" id="PTHR21539:SF0">
    <property type="entry name" value="SAGA-ASSOCIATED FACTOR 29"/>
    <property type="match status" value="1"/>
</dbReference>
<evidence type="ECO:0000256" key="6">
    <source>
        <dbReference type="SAM" id="MobiDB-lite"/>
    </source>
</evidence>
<evidence type="ECO:0000256" key="4">
    <source>
        <dbReference type="ARBA" id="ARBA00023242"/>
    </source>
</evidence>
<evidence type="ECO:0000313" key="9">
    <source>
        <dbReference type="Proteomes" id="UP001050691"/>
    </source>
</evidence>
<dbReference type="InterPro" id="IPR047287">
    <property type="entry name" value="Tudor_SGF29_rpt2"/>
</dbReference>
<evidence type="ECO:0000256" key="1">
    <source>
        <dbReference type="ARBA" id="ARBA00004123"/>
    </source>
</evidence>
<dbReference type="AlphaFoldDB" id="A0AAV5AP35"/>
<dbReference type="EMBL" id="BPWL01000011">
    <property type="protein sequence ID" value="GJJ15562.1"/>
    <property type="molecule type" value="Genomic_DNA"/>
</dbReference>
<proteinExistence type="predicted"/>
<dbReference type="Gene3D" id="2.30.30.140">
    <property type="match status" value="2"/>
</dbReference>
<dbReference type="PROSITE" id="PS51518">
    <property type="entry name" value="SGF29_C"/>
    <property type="match status" value="1"/>
</dbReference>
<dbReference type="InterPro" id="IPR037802">
    <property type="entry name" value="SGF29"/>
</dbReference>
<sequence>MDRRRSGQKRTAPAPSEEVQCWQNICASLSHLRSLADNPTTSEAISRVNKVINTLPPHDEMLDNPDSLKPSYKKLLNGISDIKDAAEKETKAIEEALEQVEILLALRQAPEGGQQEKRVKRPRMSSPSSIPSTPNRNGTPVVGSTHVSRPSNGIPLQPAIPFSRDPKARREALAPQLPLQPGRKVAFHQPPPKNGGGHVKGENGEGDGEAWILAVVKKCINQDKNRYEVQDIEEQDNGQPGQTWNTTLRNLIPLPDPTAPPNSATHPNSYEEYPAGSIVMGLYPDTSCFYRAEVVAAPGARSSAASSKTPMYRLKFEDDDDQVRAVAAHLVVEWPGPV</sequence>
<keyword evidence="4" id="KW-0539">Nucleus</keyword>
<feature type="region of interest" description="Disordered" evidence="6">
    <location>
        <begin position="182"/>
        <end position="205"/>
    </location>
</feature>
<feature type="domain" description="SGF29 C-terminal" evidence="7">
    <location>
        <begin position="175"/>
        <end position="338"/>
    </location>
</feature>
<feature type="region of interest" description="Disordered" evidence="6">
    <location>
        <begin position="108"/>
        <end position="170"/>
    </location>
</feature>
<dbReference type="Proteomes" id="UP001050691">
    <property type="component" value="Unassembled WGS sequence"/>
</dbReference>